<sequence>MNGDESSDRLSPDDAFAVLGNEVRVRILRTLGDAAEPLAFSELYDRLPIDDTSRFNYHLGELRGHFVRKGDSGYALDHPGRRVVEAIRSGAVTDDPDLERTSIDDRCPTCDERLEIRWHDGSVEVFCSRCESRWERSSSRVDTAEGPESGYLGRLPFPPAGIRDREAEEVFRAAHAWTIVELLAVGAGICPRCAATVETELDACSDHEDDGICSNCRSSFAVVLTASCTNCLYHVGSAAALGLLSSPALLGFMLDHDVDPLSPRSVCRLDRFFSGYDETIRSLDPLRVVLTLSLDGDELTLHVDENGDLVDVSS</sequence>
<evidence type="ECO:0008006" key="5">
    <source>
        <dbReference type="Google" id="ProtNLM"/>
    </source>
</evidence>
<dbReference type="EMBL" id="JBHSXI010000016">
    <property type="protein sequence ID" value="MFC6890066.1"/>
    <property type="molecule type" value="Genomic_DNA"/>
</dbReference>
<organism evidence="3 4">
    <name type="scientific">Halorubrum trueperi</name>
    <dbReference type="NCBI Taxonomy" id="2004704"/>
    <lineage>
        <taxon>Archaea</taxon>
        <taxon>Methanobacteriati</taxon>
        <taxon>Methanobacteriota</taxon>
        <taxon>Stenosarchaea group</taxon>
        <taxon>Halobacteria</taxon>
        <taxon>Halobacteriales</taxon>
        <taxon>Haloferacaceae</taxon>
        <taxon>Halorubrum</taxon>
    </lineage>
</organism>
<accession>A0ABD5UT16</accession>
<dbReference type="InterPro" id="IPR036390">
    <property type="entry name" value="WH_DNA-bd_sf"/>
</dbReference>
<evidence type="ECO:0000259" key="2">
    <source>
        <dbReference type="Pfam" id="PF24042"/>
    </source>
</evidence>
<dbReference type="InterPro" id="IPR036388">
    <property type="entry name" value="WH-like_DNA-bd_sf"/>
</dbReference>
<evidence type="ECO:0000313" key="4">
    <source>
        <dbReference type="Proteomes" id="UP001596333"/>
    </source>
</evidence>
<dbReference type="SUPFAM" id="SSF46785">
    <property type="entry name" value="Winged helix' DNA-binding domain"/>
    <property type="match status" value="1"/>
</dbReference>
<protein>
    <recommendedName>
        <fullName evidence="5">ArsR family transcriptional regulator</fullName>
    </recommendedName>
</protein>
<dbReference type="Pfam" id="PF24038">
    <property type="entry name" value="DUF7347"/>
    <property type="match status" value="1"/>
</dbReference>
<evidence type="ECO:0000259" key="1">
    <source>
        <dbReference type="Pfam" id="PF24038"/>
    </source>
</evidence>
<comment type="caution">
    <text evidence="3">The sequence shown here is derived from an EMBL/GenBank/DDBJ whole genome shotgun (WGS) entry which is preliminary data.</text>
</comment>
<name>A0ABD5UT16_9EURY</name>
<proteinExistence type="predicted"/>
<keyword evidence="4" id="KW-1185">Reference proteome</keyword>
<evidence type="ECO:0000313" key="3">
    <source>
        <dbReference type="EMBL" id="MFC6890066.1"/>
    </source>
</evidence>
<dbReference type="Gene3D" id="1.10.10.10">
    <property type="entry name" value="Winged helix-like DNA-binding domain superfamily/Winged helix DNA-binding domain"/>
    <property type="match status" value="1"/>
</dbReference>
<feature type="domain" description="DUF7351" evidence="2">
    <location>
        <begin position="104"/>
        <end position="308"/>
    </location>
</feature>
<dbReference type="Pfam" id="PF24042">
    <property type="entry name" value="DUF7351"/>
    <property type="match status" value="1"/>
</dbReference>
<dbReference type="Proteomes" id="UP001596333">
    <property type="component" value="Unassembled WGS sequence"/>
</dbReference>
<reference evidence="3 4" key="1">
    <citation type="journal article" date="2019" name="Int. J. Syst. Evol. Microbiol.">
        <title>The Global Catalogue of Microorganisms (GCM) 10K type strain sequencing project: providing services to taxonomists for standard genome sequencing and annotation.</title>
        <authorList>
            <consortium name="The Broad Institute Genomics Platform"/>
            <consortium name="The Broad Institute Genome Sequencing Center for Infectious Disease"/>
            <person name="Wu L."/>
            <person name="Ma J."/>
        </authorList>
    </citation>
    <scope>NUCLEOTIDE SEQUENCE [LARGE SCALE GENOMIC DNA]</scope>
    <source>
        <strain evidence="3 4">Y73</strain>
    </source>
</reference>
<dbReference type="AlphaFoldDB" id="A0ABD5UT16"/>
<dbReference type="RefSeq" id="WP_379769538.1">
    <property type="nucleotide sequence ID" value="NZ_JBHSXI010000016.1"/>
</dbReference>
<dbReference type="InterPro" id="IPR055771">
    <property type="entry name" value="DUF7347"/>
</dbReference>
<feature type="domain" description="DUF7347" evidence="1">
    <location>
        <begin position="12"/>
        <end position="87"/>
    </location>
</feature>
<dbReference type="InterPro" id="IPR055775">
    <property type="entry name" value="DUF7351"/>
</dbReference>
<gene>
    <name evidence="3" type="ORF">ACFQEY_13745</name>
</gene>